<reference evidence="1" key="1">
    <citation type="submission" date="2014-11" db="EMBL/GenBank/DDBJ databases">
        <authorList>
            <person name="Amaro Gonzalez C."/>
        </authorList>
    </citation>
    <scope>NUCLEOTIDE SEQUENCE</scope>
</reference>
<accession>A0A0E9XG75</accession>
<dbReference type="EMBL" id="GBXM01007146">
    <property type="protein sequence ID" value="JAI01432.1"/>
    <property type="molecule type" value="Transcribed_RNA"/>
</dbReference>
<dbReference type="AlphaFoldDB" id="A0A0E9XG75"/>
<sequence>MRNNTSNLKDWEDRYQDSIWDSSRNNLSECISNLRFCLTFLTHCTRLCKKIH</sequence>
<protein>
    <submittedName>
        <fullName evidence="1">Uncharacterized protein</fullName>
    </submittedName>
</protein>
<evidence type="ECO:0000313" key="1">
    <source>
        <dbReference type="EMBL" id="JAI01432.1"/>
    </source>
</evidence>
<organism evidence="1">
    <name type="scientific">Anguilla anguilla</name>
    <name type="common">European freshwater eel</name>
    <name type="synonym">Muraena anguilla</name>
    <dbReference type="NCBI Taxonomy" id="7936"/>
    <lineage>
        <taxon>Eukaryota</taxon>
        <taxon>Metazoa</taxon>
        <taxon>Chordata</taxon>
        <taxon>Craniata</taxon>
        <taxon>Vertebrata</taxon>
        <taxon>Euteleostomi</taxon>
        <taxon>Actinopterygii</taxon>
        <taxon>Neopterygii</taxon>
        <taxon>Teleostei</taxon>
        <taxon>Anguilliformes</taxon>
        <taxon>Anguillidae</taxon>
        <taxon>Anguilla</taxon>
    </lineage>
</organism>
<reference evidence="1" key="2">
    <citation type="journal article" date="2015" name="Fish Shellfish Immunol.">
        <title>Early steps in the European eel (Anguilla anguilla)-Vibrio vulnificus interaction in the gills: Role of the RtxA13 toxin.</title>
        <authorList>
            <person name="Callol A."/>
            <person name="Pajuelo D."/>
            <person name="Ebbesson L."/>
            <person name="Teles M."/>
            <person name="MacKenzie S."/>
            <person name="Amaro C."/>
        </authorList>
    </citation>
    <scope>NUCLEOTIDE SEQUENCE</scope>
</reference>
<proteinExistence type="predicted"/>
<name>A0A0E9XG75_ANGAN</name>